<evidence type="ECO:0000256" key="1">
    <source>
        <dbReference type="SAM" id="Coils"/>
    </source>
</evidence>
<gene>
    <name evidence="3" type="ORF">F511_09207</name>
</gene>
<organism evidence="3 4">
    <name type="scientific">Dorcoceras hygrometricum</name>
    <dbReference type="NCBI Taxonomy" id="472368"/>
    <lineage>
        <taxon>Eukaryota</taxon>
        <taxon>Viridiplantae</taxon>
        <taxon>Streptophyta</taxon>
        <taxon>Embryophyta</taxon>
        <taxon>Tracheophyta</taxon>
        <taxon>Spermatophyta</taxon>
        <taxon>Magnoliopsida</taxon>
        <taxon>eudicotyledons</taxon>
        <taxon>Gunneridae</taxon>
        <taxon>Pentapetalae</taxon>
        <taxon>asterids</taxon>
        <taxon>lamiids</taxon>
        <taxon>Lamiales</taxon>
        <taxon>Gesneriaceae</taxon>
        <taxon>Didymocarpoideae</taxon>
        <taxon>Trichosporeae</taxon>
        <taxon>Loxocarpinae</taxon>
        <taxon>Dorcoceras</taxon>
    </lineage>
</organism>
<dbReference type="AlphaFoldDB" id="A0A2Z7ATC7"/>
<sequence>MLEDLKGAAAMSACLMKGEERQLQVGLGVAGRSGLIKEGYGEVCVHLRRSMKACSRAGKVWISGWTSMSLDIRWRDEGDERMGKAELLKAMQEEARASGEVGPPKKTTKKRKAPSSAQGEAPHERRKKGASTSGTQLEEPLEKSRAQTPPTSRSEEISDLPPVLTIVEATSSGKGPGRIPTFDPSKDSLVASPSTVVATRYICNMAPDQDLQVLKRADDAEAVGHFAANIASAIAWGGEVLKRLTRAHRKMNASRKNFDEAMGRHAEVIARLEELEALRAREEGAAKAQREALEAELAAEKEARAIEREAMVAELEKANAWAGQEAERLKIEAKEEFLKSPEFETLLAKKAWGYFKNGFWGIPRTTDNGSEGAGSVSGEAPPMLQSGRDVERKRERRGESVDRTFMDGPDESDPDCRDDVWSSLDDLGRWLAVSFDSSLSTRKSNLKMPSSSNRVVRRVAESLDSIPVSPECWDWSGSAPRQAAEEQKGSTGMRSIRIIKQFYVSTYIGCLAGHLSGTCAWLQPVFQEPGASRLIAVDSSIRSTTRFEAPSSVSGALLRVILYVQEHRAIASRL</sequence>
<feature type="region of interest" description="Disordered" evidence="2">
    <location>
        <begin position="366"/>
        <end position="417"/>
    </location>
</feature>
<dbReference type="EMBL" id="KV012527">
    <property type="protein sequence ID" value="KZV24733.1"/>
    <property type="molecule type" value="Genomic_DNA"/>
</dbReference>
<reference evidence="3 4" key="1">
    <citation type="journal article" date="2015" name="Proc. Natl. Acad. Sci. U.S.A.">
        <title>The resurrection genome of Boea hygrometrica: A blueprint for survival of dehydration.</title>
        <authorList>
            <person name="Xiao L."/>
            <person name="Yang G."/>
            <person name="Zhang L."/>
            <person name="Yang X."/>
            <person name="Zhao S."/>
            <person name="Ji Z."/>
            <person name="Zhou Q."/>
            <person name="Hu M."/>
            <person name="Wang Y."/>
            <person name="Chen M."/>
            <person name="Xu Y."/>
            <person name="Jin H."/>
            <person name="Xiao X."/>
            <person name="Hu G."/>
            <person name="Bao F."/>
            <person name="Hu Y."/>
            <person name="Wan P."/>
            <person name="Li L."/>
            <person name="Deng X."/>
            <person name="Kuang T."/>
            <person name="Xiang C."/>
            <person name="Zhu J.K."/>
            <person name="Oliver M.J."/>
            <person name="He Y."/>
        </authorList>
    </citation>
    <scope>NUCLEOTIDE SEQUENCE [LARGE SCALE GENOMIC DNA]</scope>
    <source>
        <strain evidence="4">cv. XS01</strain>
    </source>
</reference>
<accession>A0A2Z7ATC7</accession>
<feature type="compositionally biased region" description="Basic and acidic residues" evidence="2">
    <location>
        <begin position="388"/>
        <end position="405"/>
    </location>
</feature>
<feature type="coiled-coil region" evidence="1">
    <location>
        <begin position="272"/>
        <end position="332"/>
    </location>
</feature>
<evidence type="ECO:0000313" key="4">
    <source>
        <dbReference type="Proteomes" id="UP000250235"/>
    </source>
</evidence>
<feature type="region of interest" description="Disordered" evidence="2">
    <location>
        <begin position="93"/>
        <end position="163"/>
    </location>
</feature>
<evidence type="ECO:0000313" key="3">
    <source>
        <dbReference type="EMBL" id="KZV24733.1"/>
    </source>
</evidence>
<feature type="region of interest" description="Disordered" evidence="2">
    <location>
        <begin position="169"/>
        <end position="188"/>
    </location>
</feature>
<evidence type="ECO:0000256" key="2">
    <source>
        <dbReference type="SAM" id="MobiDB-lite"/>
    </source>
</evidence>
<keyword evidence="4" id="KW-1185">Reference proteome</keyword>
<dbReference type="Proteomes" id="UP000250235">
    <property type="component" value="Unassembled WGS sequence"/>
</dbReference>
<protein>
    <submittedName>
        <fullName evidence="3">Beta-galactosidase 8</fullName>
    </submittedName>
</protein>
<feature type="compositionally biased region" description="Low complexity" evidence="2">
    <location>
        <begin position="369"/>
        <end position="380"/>
    </location>
</feature>
<name>A0A2Z7ATC7_9LAMI</name>
<proteinExistence type="predicted"/>
<keyword evidence="1" id="KW-0175">Coiled coil</keyword>